<dbReference type="OrthoDB" id="9794541at2"/>
<accession>A0A1W1I1T8</accession>
<dbReference type="AlphaFoldDB" id="A0A1W1I1T8"/>
<evidence type="ECO:0000313" key="2">
    <source>
        <dbReference type="EMBL" id="SLM46976.1"/>
    </source>
</evidence>
<organism evidence="2 3">
    <name type="scientific">Nitrospira japonica</name>
    <dbReference type="NCBI Taxonomy" id="1325564"/>
    <lineage>
        <taxon>Bacteria</taxon>
        <taxon>Pseudomonadati</taxon>
        <taxon>Nitrospirota</taxon>
        <taxon>Nitrospiria</taxon>
        <taxon>Nitrospirales</taxon>
        <taxon>Nitrospiraceae</taxon>
        <taxon>Nitrospira</taxon>
    </lineage>
</organism>
<reference evidence="2 3" key="1">
    <citation type="submission" date="2017-03" db="EMBL/GenBank/DDBJ databases">
        <authorList>
            <person name="Afonso C.L."/>
            <person name="Miller P.J."/>
            <person name="Scott M.A."/>
            <person name="Spackman E."/>
            <person name="Goraichik I."/>
            <person name="Dimitrov K.M."/>
            <person name="Suarez D.L."/>
            <person name="Swayne D.E."/>
        </authorList>
    </citation>
    <scope>NUCLEOTIDE SEQUENCE [LARGE SCALE GENOMIC DNA]</scope>
    <source>
        <strain evidence="2">Genome sequencing of Nitrospira japonica strain NJ11</strain>
    </source>
</reference>
<evidence type="ECO:0000256" key="1">
    <source>
        <dbReference type="SAM" id="SignalP"/>
    </source>
</evidence>
<dbReference type="KEGG" id="nja:NSJP_0804"/>
<sequence>MRPRDVYRVVATLAMIWTAMPALSNASEQADVDLGTMWSCPLPDGTVLYTNKDRKNKDGCTPMSLKPLSVVPSLDAMPTYRPPVASAPQYDIPAIDRGAGPSGSAAAPDWAKDWHASVTSSGSVQAEVCSIYSEWLQLNQKSRGGFYFGSDPSYGGDVSAQNQRGPSYSFYDNARYHTLARIFGTGFVPVGCL</sequence>
<dbReference type="RefSeq" id="WP_080885579.1">
    <property type="nucleotide sequence ID" value="NZ_LT828648.1"/>
</dbReference>
<evidence type="ECO:0000313" key="3">
    <source>
        <dbReference type="Proteomes" id="UP000192042"/>
    </source>
</evidence>
<dbReference type="Proteomes" id="UP000192042">
    <property type="component" value="Chromosome I"/>
</dbReference>
<keyword evidence="3" id="KW-1185">Reference proteome</keyword>
<protein>
    <submittedName>
        <fullName evidence="2">Exported protein</fullName>
    </submittedName>
</protein>
<keyword evidence="1" id="KW-0732">Signal</keyword>
<name>A0A1W1I1T8_9BACT</name>
<proteinExistence type="predicted"/>
<feature type="signal peptide" evidence="1">
    <location>
        <begin position="1"/>
        <end position="26"/>
    </location>
</feature>
<dbReference type="STRING" id="1325564.NSJP_0804"/>
<dbReference type="EMBL" id="LT828648">
    <property type="protein sequence ID" value="SLM46976.1"/>
    <property type="molecule type" value="Genomic_DNA"/>
</dbReference>
<feature type="chain" id="PRO_5012235632" evidence="1">
    <location>
        <begin position="27"/>
        <end position="193"/>
    </location>
</feature>
<gene>
    <name evidence="2" type="ORF">NSJP_0804</name>
</gene>